<reference evidence="1 2" key="1">
    <citation type="submission" date="2020-08" db="EMBL/GenBank/DDBJ databases">
        <title>Bridging the membrane lipid divide: bacteria of the FCB group superphylum have the potential to synthesize archaeal ether lipids.</title>
        <authorList>
            <person name="Villanueva L."/>
            <person name="Von Meijenfeldt F.A.B."/>
            <person name="Westbye A.B."/>
            <person name="Yadav S."/>
            <person name="Hopmans E.C."/>
            <person name="Dutilh B.E."/>
            <person name="Sinninghe Damste J.S."/>
        </authorList>
    </citation>
    <scope>NUCLEOTIDE SEQUENCE [LARGE SCALE GENOMIC DNA]</scope>
    <source>
        <strain evidence="1">NIOZ-UU30</strain>
    </source>
</reference>
<dbReference type="Proteomes" id="UP000603434">
    <property type="component" value="Unassembled WGS sequence"/>
</dbReference>
<evidence type="ECO:0000313" key="1">
    <source>
        <dbReference type="EMBL" id="MBC8360369.1"/>
    </source>
</evidence>
<sequence length="89" mass="10230">MDEKESKIPKKDRIFTIFNTPSEMVQAKIEAHKAQCREKYGTDEGIAFVSISFLCDETLRKHPELIGIFGATRELRRIRSEEKNASNEA</sequence>
<proteinExistence type="predicted"/>
<gene>
    <name evidence="1" type="ORF">H8E23_03080</name>
</gene>
<dbReference type="EMBL" id="JACNJH010000085">
    <property type="protein sequence ID" value="MBC8360369.1"/>
    <property type="molecule type" value="Genomic_DNA"/>
</dbReference>
<name>A0A8J6TKJ6_9BACT</name>
<evidence type="ECO:0000313" key="2">
    <source>
        <dbReference type="Proteomes" id="UP000603434"/>
    </source>
</evidence>
<accession>A0A8J6TKJ6</accession>
<dbReference type="AlphaFoldDB" id="A0A8J6TKJ6"/>
<protein>
    <submittedName>
        <fullName evidence="1">Uncharacterized protein</fullName>
    </submittedName>
</protein>
<comment type="caution">
    <text evidence="1">The sequence shown here is derived from an EMBL/GenBank/DDBJ whole genome shotgun (WGS) entry which is preliminary data.</text>
</comment>
<organism evidence="1 2">
    <name type="scientific">Candidatus Desulfatibia profunda</name>
    <dbReference type="NCBI Taxonomy" id="2841695"/>
    <lineage>
        <taxon>Bacteria</taxon>
        <taxon>Pseudomonadati</taxon>
        <taxon>Thermodesulfobacteriota</taxon>
        <taxon>Desulfobacteria</taxon>
        <taxon>Desulfobacterales</taxon>
        <taxon>Desulfobacterales incertae sedis</taxon>
        <taxon>Candidatus Desulfatibia</taxon>
    </lineage>
</organism>